<dbReference type="Pfam" id="PF01966">
    <property type="entry name" value="HD"/>
    <property type="match status" value="1"/>
</dbReference>
<dbReference type="Gene3D" id="1.10.3210.10">
    <property type="entry name" value="Hypothetical protein af1432"/>
    <property type="match status" value="1"/>
</dbReference>
<proteinExistence type="predicted"/>
<evidence type="ECO:0000313" key="3">
    <source>
        <dbReference type="EMBL" id="MDT0635481.1"/>
    </source>
</evidence>
<dbReference type="InterPro" id="IPR003607">
    <property type="entry name" value="HD/PDEase_dom"/>
</dbReference>
<organism evidence="3 4">
    <name type="scientific">Spectribacter hydrogenoxidans</name>
    <dbReference type="NCBI Taxonomy" id="3075608"/>
    <lineage>
        <taxon>Bacteria</taxon>
        <taxon>Pseudomonadati</taxon>
        <taxon>Pseudomonadota</taxon>
        <taxon>Gammaproteobacteria</taxon>
        <taxon>Salinisphaerales</taxon>
        <taxon>Salinisphaeraceae</taxon>
        <taxon>Spectribacter</taxon>
    </lineage>
</organism>
<reference evidence="3 4" key="1">
    <citation type="submission" date="2023-09" db="EMBL/GenBank/DDBJ databases">
        <authorList>
            <person name="Rey-Velasco X."/>
        </authorList>
    </citation>
    <scope>NUCLEOTIDE SEQUENCE [LARGE SCALE GENOMIC DNA]</scope>
    <source>
        <strain evidence="3 4">W335</strain>
    </source>
</reference>
<dbReference type="PANTHER" id="PTHR37294:SF1">
    <property type="entry name" value="3'-5' EXORIBONUCLEASE YHAM"/>
    <property type="match status" value="1"/>
</dbReference>
<dbReference type="InterPro" id="IPR050798">
    <property type="entry name" value="YhaM_exoribonuc/phosphodiest"/>
</dbReference>
<sequence length="323" mass="35397">MTALDKAPTRLNSIVQGQYLLTDVTQRQTSGGKWFATATLEDSTGSIDAYVWPESGLLGDLPVHRPVPVQAALYVRRFAGRVIGDLRALHTISEPEIRNAARLLPRSLCPEAAVAALEALETMVGKLDPEPLRRFMNKVLLDTRISPAILTCRGSLGHHHATRGGLLSHSMHVVALCDRLTEGALTPVERDLIKVVALLHDIGKIRTVGDTNTRPVHYKLVDHGMQTSRLLDRHLEWLRPRAPDLAAALNYMLSYIAQPSAVRGRARYIGADIVIYGDRISAGLANGRRLSSLLGETLPRKQLAALPVLAHQTLVSEQHALPH</sequence>
<comment type="caution">
    <text evidence="3">The sequence shown here is derived from an EMBL/GenBank/DDBJ whole genome shotgun (WGS) entry which is preliminary data.</text>
</comment>
<dbReference type="InterPro" id="IPR006674">
    <property type="entry name" value="HD_domain"/>
</dbReference>
<name>A0ABU3C273_9GAMM</name>
<feature type="domain" description="HD" evidence="2">
    <location>
        <begin position="167"/>
        <end position="254"/>
    </location>
</feature>
<dbReference type="CDD" id="cd00077">
    <property type="entry name" value="HDc"/>
    <property type="match status" value="1"/>
</dbReference>
<evidence type="ECO:0000313" key="4">
    <source>
        <dbReference type="Proteomes" id="UP001251857"/>
    </source>
</evidence>
<dbReference type="EMBL" id="JAVRIB010000010">
    <property type="protein sequence ID" value="MDT0635481.1"/>
    <property type="molecule type" value="Genomic_DNA"/>
</dbReference>
<keyword evidence="4" id="KW-1185">Reference proteome</keyword>
<evidence type="ECO:0000256" key="1">
    <source>
        <dbReference type="ARBA" id="ARBA00022801"/>
    </source>
</evidence>
<dbReference type="InterPro" id="IPR006675">
    <property type="entry name" value="HDIG_dom"/>
</dbReference>
<dbReference type="PANTHER" id="PTHR37294">
    <property type="entry name" value="3'-5' EXORIBONUCLEASE YHAM"/>
    <property type="match status" value="1"/>
</dbReference>
<dbReference type="RefSeq" id="WP_311653381.1">
    <property type="nucleotide sequence ID" value="NZ_JAVRIB010000010.1"/>
</dbReference>
<dbReference type="Proteomes" id="UP001251857">
    <property type="component" value="Unassembled WGS sequence"/>
</dbReference>
<evidence type="ECO:0000259" key="2">
    <source>
        <dbReference type="Pfam" id="PF01966"/>
    </source>
</evidence>
<gene>
    <name evidence="3" type="ORF">RM532_11015</name>
</gene>
<dbReference type="NCBIfam" id="TIGR00277">
    <property type="entry name" value="HDIG"/>
    <property type="match status" value="1"/>
</dbReference>
<accession>A0ABU3C273</accession>
<dbReference type="SUPFAM" id="SSF109604">
    <property type="entry name" value="HD-domain/PDEase-like"/>
    <property type="match status" value="1"/>
</dbReference>
<protein>
    <submittedName>
        <fullName evidence="3">HDIG domain-containing protein</fullName>
    </submittedName>
</protein>
<keyword evidence="1" id="KW-0378">Hydrolase</keyword>